<proteinExistence type="predicted"/>
<evidence type="ECO:0000313" key="2">
    <source>
        <dbReference type="EMBL" id="KAB7496315.1"/>
    </source>
</evidence>
<keyword evidence="1" id="KW-0175">Coiled coil</keyword>
<accession>A0A5N5SQB7</accession>
<sequence length="111" mass="12996">MEEEPNYFEDIAPKINRKPQIVILARQEEEQLVSNRISLSLSEPGLQGSELLEWTEDTDGGWEEEDEQDLNVDAVLREQKEKIRQEKKAERLKRKLEKEKLMTSKLATKIS</sequence>
<reference evidence="2 3" key="1">
    <citation type="journal article" date="2019" name="PLoS Biol.">
        <title>Sex chromosomes control vertical transmission of feminizing Wolbachia symbionts in an isopod.</title>
        <authorList>
            <person name="Becking T."/>
            <person name="Chebbi M.A."/>
            <person name="Giraud I."/>
            <person name="Moumen B."/>
            <person name="Laverre T."/>
            <person name="Caubet Y."/>
            <person name="Peccoud J."/>
            <person name="Gilbert C."/>
            <person name="Cordaux R."/>
        </authorList>
    </citation>
    <scope>NUCLEOTIDE SEQUENCE [LARGE SCALE GENOMIC DNA]</scope>
    <source>
        <strain evidence="2">ANa2</strain>
        <tissue evidence="2">Whole body excluding digestive tract and cuticle</tissue>
    </source>
</reference>
<organism evidence="2 3">
    <name type="scientific">Armadillidium nasatum</name>
    <dbReference type="NCBI Taxonomy" id="96803"/>
    <lineage>
        <taxon>Eukaryota</taxon>
        <taxon>Metazoa</taxon>
        <taxon>Ecdysozoa</taxon>
        <taxon>Arthropoda</taxon>
        <taxon>Crustacea</taxon>
        <taxon>Multicrustacea</taxon>
        <taxon>Malacostraca</taxon>
        <taxon>Eumalacostraca</taxon>
        <taxon>Peracarida</taxon>
        <taxon>Isopoda</taxon>
        <taxon>Oniscidea</taxon>
        <taxon>Crinocheta</taxon>
        <taxon>Armadillidiidae</taxon>
        <taxon>Armadillidium</taxon>
    </lineage>
</organism>
<dbReference type="InterPro" id="IPR017025">
    <property type="entry name" value="Cancer-assoc_antigen_RCAS1"/>
</dbReference>
<dbReference type="PANTHER" id="PTHR15208">
    <property type="entry name" value="RECEPTOR-BINDING CANCER ANTIGEN EXPRESSED ON SISO CELLS CANCER ASSOCIATED SURFACE ANTIGEN RCAS1 ESTROGEN RECEPTOR-BINDING FRAGMENT- ASSOCIATED GENE 9 PROTEIN"/>
    <property type="match status" value="1"/>
</dbReference>
<keyword evidence="2" id="KW-0675">Receptor</keyword>
<name>A0A5N5SQB7_9CRUS</name>
<evidence type="ECO:0000256" key="1">
    <source>
        <dbReference type="SAM" id="Coils"/>
    </source>
</evidence>
<feature type="coiled-coil region" evidence="1">
    <location>
        <begin position="75"/>
        <end position="102"/>
    </location>
</feature>
<dbReference type="EMBL" id="SEYY01021505">
    <property type="protein sequence ID" value="KAB7496315.1"/>
    <property type="molecule type" value="Genomic_DNA"/>
</dbReference>
<dbReference type="AlphaFoldDB" id="A0A5N5SQB7"/>
<dbReference type="OrthoDB" id="6380383at2759"/>
<dbReference type="GO" id="GO:0030141">
    <property type="term" value="C:secretory granule"/>
    <property type="evidence" value="ECO:0007669"/>
    <property type="project" value="TreeGrafter"/>
</dbReference>
<evidence type="ECO:0000313" key="3">
    <source>
        <dbReference type="Proteomes" id="UP000326759"/>
    </source>
</evidence>
<gene>
    <name evidence="2" type="primary">EBAG9</name>
    <name evidence="2" type="ORF">Anas_07773</name>
</gene>
<keyword evidence="3" id="KW-1185">Reference proteome</keyword>
<comment type="caution">
    <text evidence="2">The sequence shown here is derived from an EMBL/GenBank/DDBJ whole genome shotgun (WGS) entry which is preliminary data.</text>
</comment>
<dbReference type="Proteomes" id="UP000326759">
    <property type="component" value="Unassembled WGS sequence"/>
</dbReference>
<dbReference type="PANTHER" id="PTHR15208:SF2">
    <property type="entry name" value="RECEPTOR-BINDING CANCER ANTIGEN EXPRESSED ON SISO CELLS"/>
    <property type="match status" value="1"/>
</dbReference>
<protein>
    <submittedName>
        <fullName evidence="2">Receptor-binding cancer antigen expressed on SiSo cells</fullName>
    </submittedName>
</protein>